<sequence length="400" mass="46378">MAYIERNTYLDRLWRNKDMDTIKVISGVRRSGKSTLLKMFEERLLSEGVSEERIQVFNFENPDFDQYRDSKLLYEKIKSQLVPGVQNYIILDEIQLVQEFERAVDGLYILDNTDIYITGSNAYFMSGELATYLTGRYFEVKLYPLSFKEFMSVQNGDVSIEEGFNKYLQGTLPFFIRYEDVNDAAIYLEDVLNTILLKDVVQRLEIRDVDTLNRIMKVLMSSVGSVVSIAKITNTLKSDGNKISDKTVERYVQGIVDSLLIYRAPRFDDSGRKYLKSRDKFYLVDPGMRRIMISNRPGDLGHTLENVIYLELLRRDYTVFVGELADRTEVDFVAVDKQGGRQYIQVSLSTLDETTLARELHPLEKINDNYPKLLLTLDTIERTASYNGIQKMNALDWLLE</sequence>
<name>A0A0D1KGF1_9LACO</name>
<dbReference type="InterPro" id="IPR027417">
    <property type="entry name" value="P-loop_NTPase"/>
</dbReference>
<proteinExistence type="predicted"/>
<dbReference type="EMBL" id="JWHU01000042">
    <property type="protein sequence ID" value="KIU19076.1"/>
    <property type="molecule type" value="Genomic_DNA"/>
</dbReference>
<feature type="domain" description="AAA" evidence="1">
    <location>
        <begin position="21"/>
        <end position="151"/>
    </location>
</feature>
<evidence type="ECO:0000259" key="2">
    <source>
        <dbReference type="Pfam" id="PF13635"/>
    </source>
</evidence>
<dbReference type="Proteomes" id="UP000032287">
    <property type="component" value="Unassembled WGS sequence"/>
</dbReference>
<organism evidence="3 4">
    <name type="scientific">Weissella cibaria</name>
    <dbReference type="NCBI Taxonomy" id="137591"/>
    <lineage>
        <taxon>Bacteria</taxon>
        <taxon>Bacillati</taxon>
        <taxon>Bacillota</taxon>
        <taxon>Bacilli</taxon>
        <taxon>Lactobacillales</taxon>
        <taxon>Lactobacillaceae</taxon>
        <taxon>Weissella</taxon>
    </lineage>
</organism>
<dbReference type="STRING" id="137591.AO080_03255"/>
<feature type="domain" description="DUF4143" evidence="2">
    <location>
        <begin position="198"/>
        <end position="347"/>
    </location>
</feature>
<comment type="caution">
    <text evidence="3">The sequence shown here is derived from an EMBL/GenBank/DDBJ whole genome shotgun (WGS) entry which is preliminary data.</text>
</comment>
<dbReference type="InterPro" id="IPR041682">
    <property type="entry name" value="AAA_14"/>
</dbReference>
<dbReference type="PATRIC" id="fig|137591.25.peg.2069"/>
<dbReference type="Pfam" id="PF13173">
    <property type="entry name" value="AAA_14"/>
    <property type="match status" value="1"/>
</dbReference>
<dbReference type="PANTHER" id="PTHR33295:SF20">
    <property type="entry name" value="ATPASE"/>
    <property type="match status" value="1"/>
</dbReference>
<evidence type="ECO:0008006" key="5">
    <source>
        <dbReference type="Google" id="ProtNLM"/>
    </source>
</evidence>
<dbReference type="RefSeq" id="WP_043708042.1">
    <property type="nucleotide sequence ID" value="NZ_JALOCT010000006.1"/>
</dbReference>
<keyword evidence="4" id="KW-1185">Reference proteome</keyword>
<accession>A0A0D1KGF1</accession>
<reference evidence="3 4" key="1">
    <citation type="journal article" date="2015" name="Microbiology (Mosc.)">
        <title>Genomics of the Weissella cibaria species with an examination of its metabolic traits.</title>
        <authorList>
            <person name="Lynch K.M."/>
            <person name="Lucid A."/>
            <person name="Arendt E.K."/>
            <person name="Sleator R.D."/>
            <person name="Lucey B."/>
            <person name="Coffey A."/>
        </authorList>
    </citation>
    <scope>NUCLEOTIDE SEQUENCE [LARGE SCALE GENOMIC DNA]</scope>
    <source>
        <strain evidence="3 4">MG1</strain>
    </source>
</reference>
<gene>
    <name evidence="3" type="ORF">QX99_02101</name>
</gene>
<dbReference type="SUPFAM" id="SSF52540">
    <property type="entry name" value="P-loop containing nucleoside triphosphate hydrolases"/>
    <property type="match status" value="1"/>
</dbReference>
<protein>
    <recommendedName>
        <fullName evidence="5">ATP-binding protein</fullName>
    </recommendedName>
</protein>
<dbReference type="AlphaFoldDB" id="A0A0D1KGF1"/>
<evidence type="ECO:0000313" key="4">
    <source>
        <dbReference type="Proteomes" id="UP000032287"/>
    </source>
</evidence>
<evidence type="ECO:0000313" key="3">
    <source>
        <dbReference type="EMBL" id="KIU19076.1"/>
    </source>
</evidence>
<dbReference type="PANTHER" id="PTHR33295">
    <property type="entry name" value="ATPASE"/>
    <property type="match status" value="1"/>
</dbReference>
<evidence type="ECO:0000259" key="1">
    <source>
        <dbReference type="Pfam" id="PF13173"/>
    </source>
</evidence>
<dbReference type="Pfam" id="PF13635">
    <property type="entry name" value="DUF4143"/>
    <property type="match status" value="1"/>
</dbReference>
<dbReference type="InterPro" id="IPR025420">
    <property type="entry name" value="DUF4143"/>
</dbReference>